<dbReference type="CDD" id="cd03809">
    <property type="entry name" value="GT4_MtfB-like"/>
    <property type="match status" value="1"/>
</dbReference>
<dbReference type="GO" id="GO:0009103">
    <property type="term" value="P:lipopolysaccharide biosynthetic process"/>
    <property type="evidence" value="ECO:0007669"/>
    <property type="project" value="TreeGrafter"/>
</dbReference>
<accession>A0A0G1BBI0</accession>
<evidence type="ECO:0000259" key="3">
    <source>
        <dbReference type="Pfam" id="PF13439"/>
    </source>
</evidence>
<sequence length="372" mass="42898">MRIVIDARLWSESGIGRYIRNLVGQLQELDKENEYFILHLKKEFDGITYKDNFKGILANFRWYGFAEQLSLPKLLKSLTPDLVHFPHFNVPIFYRGKYVVTIHDLIHQHFQMRRATTRDPLTYKIKKLGYKKVFSSAVCHAEKILTPSEFVKKQLLKEWCANSHRVIVTPEGVEEGFIRLINECKDKDFKRLAEKFGIKKPYLFYVGNAHPHKNILALIKAFEVVKNMYPDYVLVVSGPSHHFWEQIKKNSNPRGLIFTGFVTEKELAALYKNALAFVMPSFEEGFGIPILEAMAAGCPVVSSNAASLPEVGGDACLYFDPKKETDMVEKLVQIVGDEKLRKELVAKGNKRWQEFSWERMAEQTLEVYKNAA</sequence>
<organism evidence="4 5">
    <name type="scientific">Candidatus Daviesbacteria bacterium GW2011_GWA2_42_7</name>
    <dbReference type="NCBI Taxonomy" id="1618425"/>
    <lineage>
        <taxon>Bacteria</taxon>
        <taxon>Candidatus Daviesiibacteriota</taxon>
    </lineage>
</organism>
<dbReference type="GO" id="GO:0016757">
    <property type="term" value="F:glycosyltransferase activity"/>
    <property type="evidence" value="ECO:0007669"/>
    <property type="project" value="InterPro"/>
</dbReference>
<evidence type="ECO:0000256" key="1">
    <source>
        <dbReference type="ARBA" id="ARBA00022679"/>
    </source>
</evidence>
<dbReference type="EMBL" id="LCEJ01000018">
    <property type="protein sequence ID" value="KKS70612.1"/>
    <property type="molecule type" value="Genomic_DNA"/>
</dbReference>
<proteinExistence type="predicted"/>
<dbReference type="InterPro" id="IPR028098">
    <property type="entry name" value="Glyco_trans_4-like_N"/>
</dbReference>
<dbReference type="InterPro" id="IPR001296">
    <property type="entry name" value="Glyco_trans_1"/>
</dbReference>
<dbReference type="Pfam" id="PF13439">
    <property type="entry name" value="Glyco_transf_4"/>
    <property type="match status" value="1"/>
</dbReference>
<keyword evidence="1 4" id="KW-0808">Transferase</keyword>
<dbReference type="Gene3D" id="3.40.50.2000">
    <property type="entry name" value="Glycogen Phosphorylase B"/>
    <property type="match status" value="2"/>
</dbReference>
<dbReference type="SUPFAM" id="SSF53756">
    <property type="entry name" value="UDP-Glycosyltransferase/glycogen phosphorylase"/>
    <property type="match status" value="1"/>
</dbReference>
<dbReference type="Proteomes" id="UP000034785">
    <property type="component" value="Unassembled WGS sequence"/>
</dbReference>
<dbReference type="AlphaFoldDB" id="A0A0G1BBI0"/>
<dbReference type="PANTHER" id="PTHR46401:SF2">
    <property type="entry name" value="GLYCOSYLTRANSFERASE WBBK-RELATED"/>
    <property type="match status" value="1"/>
</dbReference>
<evidence type="ECO:0000259" key="2">
    <source>
        <dbReference type="Pfam" id="PF00534"/>
    </source>
</evidence>
<feature type="domain" description="Glycosyltransferase subfamily 4-like N-terminal" evidence="3">
    <location>
        <begin position="14"/>
        <end position="174"/>
    </location>
</feature>
<evidence type="ECO:0000313" key="4">
    <source>
        <dbReference type="EMBL" id="KKS70612.1"/>
    </source>
</evidence>
<gene>
    <name evidence="4" type="ORF">UV41_C0018G0005</name>
</gene>
<dbReference type="Pfam" id="PF00534">
    <property type="entry name" value="Glycos_transf_1"/>
    <property type="match status" value="1"/>
</dbReference>
<evidence type="ECO:0000313" key="5">
    <source>
        <dbReference type="Proteomes" id="UP000034785"/>
    </source>
</evidence>
<comment type="caution">
    <text evidence="4">The sequence shown here is derived from an EMBL/GenBank/DDBJ whole genome shotgun (WGS) entry which is preliminary data.</text>
</comment>
<dbReference type="PANTHER" id="PTHR46401">
    <property type="entry name" value="GLYCOSYLTRANSFERASE WBBK-RELATED"/>
    <property type="match status" value="1"/>
</dbReference>
<dbReference type="FunFam" id="3.40.50.2000:FF:000119">
    <property type="entry name" value="Glycosyl transferase group 1"/>
    <property type="match status" value="1"/>
</dbReference>
<feature type="domain" description="Glycosyl transferase family 1" evidence="2">
    <location>
        <begin position="193"/>
        <end position="350"/>
    </location>
</feature>
<reference evidence="4 5" key="1">
    <citation type="journal article" date="2015" name="Nature">
        <title>rRNA introns, odd ribosomes, and small enigmatic genomes across a large radiation of phyla.</title>
        <authorList>
            <person name="Brown C.T."/>
            <person name="Hug L.A."/>
            <person name="Thomas B.C."/>
            <person name="Sharon I."/>
            <person name="Castelle C.J."/>
            <person name="Singh A."/>
            <person name="Wilkins M.J."/>
            <person name="Williams K.H."/>
            <person name="Banfield J.F."/>
        </authorList>
    </citation>
    <scope>NUCLEOTIDE SEQUENCE [LARGE SCALE GENOMIC DNA]</scope>
</reference>
<name>A0A0G1BBI0_9BACT</name>
<protein>
    <submittedName>
        <fullName evidence="4">Glycosyl transferase, group 1</fullName>
    </submittedName>
</protein>